<proteinExistence type="predicted"/>
<evidence type="ECO:0000313" key="2">
    <source>
        <dbReference type="Proteomes" id="UP000630805"/>
    </source>
</evidence>
<dbReference type="RefSeq" id="WP_176862818.1">
    <property type="nucleotide sequence ID" value="NZ_JABXWT010000002.1"/>
</dbReference>
<name>A0ABX2PMN8_9RHOB</name>
<keyword evidence="2" id="KW-1185">Reference proteome</keyword>
<sequence length="182" mass="20787">MIRAALSNIEKIIVTVTSLAALVPITQFARESEDRRFERMASFIALGDTCSDWMQDEVIEGMAFELKHYVKLEEDGLAPIPVQVRANQVIYCSYVLDYFQAEFQKIIGPPIDGTDPLEDILEPTADEYLAMLFYASHWAVPIKFEDYLVGVRNVPNSAGTHAFYETQSPWWESETVDDFLDY</sequence>
<protein>
    <recommendedName>
        <fullName evidence="3">Gluconate 2-dehydrogenase subunit 3-like protein</fullName>
    </recommendedName>
</protein>
<evidence type="ECO:0000313" key="1">
    <source>
        <dbReference type="EMBL" id="NVO55395.1"/>
    </source>
</evidence>
<evidence type="ECO:0008006" key="3">
    <source>
        <dbReference type="Google" id="ProtNLM"/>
    </source>
</evidence>
<organism evidence="1 2">
    <name type="scientific">Ruegeria haliotis</name>
    <dbReference type="NCBI Taxonomy" id="2747601"/>
    <lineage>
        <taxon>Bacteria</taxon>
        <taxon>Pseudomonadati</taxon>
        <taxon>Pseudomonadota</taxon>
        <taxon>Alphaproteobacteria</taxon>
        <taxon>Rhodobacterales</taxon>
        <taxon>Roseobacteraceae</taxon>
        <taxon>Ruegeria</taxon>
    </lineage>
</organism>
<dbReference type="Proteomes" id="UP000630805">
    <property type="component" value="Unassembled WGS sequence"/>
</dbReference>
<reference evidence="1 2" key="1">
    <citation type="submission" date="2020-06" db="EMBL/GenBank/DDBJ databases">
        <authorList>
            <person name="Cao W.R."/>
        </authorList>
    </citation>
    <scope>NUCLEOTIDE SEQUENCE [LARGE SCALE GENOMIC DNA]</scope>
    <source>
        <strain evidence="1 2">B1Z28</strain>
    </source>
</reference>
<dbReference type="EMBL" id="JABXWT010000002">
    <property type="protein sequence ID" value="NVO55395.1"/>
    <property type="molecule type" value="Genomic_DNA"/>
</dbReference>
<gene>
    <name evidence="1" type="ORF">HW561_06290</name>
</gene>
<accession>A0ABX2PMN8</accession>
<comment type="caution">
    <text evidence="1">The sequence shown here is derived from an EMBL/GenBank/DDBJ whole genome shotgun (WGS) entry which is preliminary data.</text>
</comment>